<evidence type="ECO:0000313" key="3">
    <source>
        <dbReference type="Proteomes" id="UP001607302"/>
    </source>
</evidence>
<dbReference type="AlphaFoldDB" id="A0ABD2BMB5"/>
<evidence type="ECO:0000313" key="2">
    <source>
        <dbReference type="EMBL" id="KAL2733918.1"/>
    </source>
</evidence>
<name>A0ABD2BMB5_VESSQ</name>
<gene>
    <name evidence="2" type="ORF">V1478_003616</name>
</gene>
<keyword evidence="3" id="KW-1185">Reference proteome</keyword>
<dbReference type="Proteomes" id="UP001607302">
    <property type="component" value="Unassembled WGS sequence"/>
</dbReference>
<protein>
    <submittedName>
        <fullName evidence="2">Protein cramped</fullName>
    </submittedName>
</protein>
<feature type="compositionally biased region" description="Low complexity" evidence="1">
    <location>
        <begin position="167"/>
        <end position="185"/>
    </location>
</feature>
<sequence length="393" mass="44467">MQFDRHVRKSILLIHQTRQFGRESKITLEYWWDSQLWREHTTETSLGVIRDDSLCLALQKLLYLAKHNYGTNKVYDNASGSNETVISSRVLSSKESAFRRPLIPQTYHKIGAPDAFKTQLDKFKTRFCKRGRTVRQKSLIVQRLLPITPSGNVQSENVILSDTPMTSQSNNISNNNSNNNSNNPSVDGSVIQDDKITEVEEQRNKNFLPMDGMEPESNPKPTNSIITSATQILKEGEWLNSEVADFSLSSFLGQLESPLKGSQRSQVGGHTVEDVRPSSDVVSHMQCLMAENSVDYMAKFANLASQIADDEHKAQILLLDKNLVNALSHHLVKSEEISKLGHFRITMKQLRIRIPYRGISVINESMELPDTFSESSLFVATLRDRFCALEGWP</sequence>
<dbReference type="EMBL" id="JAUDFV010000074">
    <property type="protein sequence ID" value="KAL2733918.1"/>
    <property type="molecule type" value="Genomic_DNA"/>
</dbReference>
<organism evidence="2 3">
    <name type="scientific">Vespula squamosa</name>
    <name type="common">Southern yellow jacket</name>
    <name type="synonym">Wasp</name>
    <dbReference type="NCBI Taxonomy" id="30214"/>
    <lineage>
        <taxon>Eukaryota</taxon>
        <taxon>Metazoa</taxon>
        <taxon>Ecdysozoa</taxon>
        <taxon>Arthropoda</taxon>
        <taxon>Hexapoda</taxon>
        <taxon>Insecta</taxon>
        <taxon>Pterygota</taxon>
        <taxon>Neoptera</taxon>
        <taxon>Endopterygota</taxon>
        <taxon>Hymenoptera</taxon>
        <taxon>Apocrita</taxon>
        <taxon>Aculeata</taxon>
        <taxon>Vespoidea</taxon>
        <taxon>Vespidae</taxon>
        <taxon>Vespinae</taxon>
        <taxon>Vespula</taxon>
    </lineage>
</organism>
<comment type="caution">
    <text evidence="2">The sequence shown here is derived from an EMBL/GenBank/DDBJ whole genome shotgun (WGS) entry which is preliminary data.</text>
</comment>
<feature type="region of interest" description="Disordered" evidence="1">
    <location>
        <begin position="163"/>
        <end position="189"/>
    </location>
</feature>
<evidence type="ECO:0000256" key="1">
    <source>
        <dbReference type="SAM" id="MobiDB-lite"/>
    </source>
</evidence>
<reference evidence="2 3" key="1">
    <citation type="journal article" date="2024" name="Ann. Entomol. Soc. Am.">
        <title>Genomic analyses of the southern and eastern yellowjacket wasps (Hymenoptera: Vespidae) reveal evolutionary signatures of social life.</title>
        <authorList>
            <person name="Catto M.A."/>
            <person name="Caine P.B."/>
            <person name="Orr S.E."/>
            <person name="Hunt B.G."/>
            <person name="Goodisman M.A.D."/>
        </authorList>
    </citation>
    <scope>NUCLEOTIDE SEQUENCE [LARGE SCALE GENOMIC DNA]</scope>
    <source>
        <strain evidence="2">233</strain>
        <tissue evidence="2">Head and thorax</tissue>
    </source>
</reference>
<proteinExistence type="predicted"/>
<accession>A0ABD2BMB5</accession>